<dbReference type="PANTHER" id="PTHR12998:SF0">
    <property type="entry name" value="TRNA:M(4)X MODIFICATION ENZYME TRM13 HOMOLOG"/>
    <property type="match status" value="1"/>
</dbReference>
<comment type="catalytic activity">
    <reaction evidence="1">
        <text>cytidine(4) in tRNA(Pro) + S-adenosyl-L-methionine = 2'-O-methylcytidine(4) in tRNA(Pro) + S-adenosyl-L-homocysteine + H(+)</text>
        <dbReference type="Rhea" id="RHEA:32767"/>
        <dbReference type="Rhea" id="RHEA-COMP:10397"/>
        <dbReference type="Rhea" id="RHEA-COMP:10398"/>
        <dbReference type="ChEBI" id="CHEBI:15378"/>
        <dbReference type="ChEBI" id="CHEBI:57856"/>
        <dbReference type="ChEBI" id="CHEBI:59789"/>
        <dbReference type="ChEBI" id="CHEBI:74495"/>
        <dbReference type="ChEBI" id="CHEBI:82748"/>
        <dbReference type="EC" id="2.1.1.225"/>
    </reaction>
</comment>
<evidence type="ECO:0000313" key="2">
    <source>
        <dbReference type="EnsemblPlants" id="QL04p085746:mrna"/>
    </source>
</evidence>
<name>A0A7N2LJR7_QUELO</name>
<proteinExistence type="inferred from homology"/>
<dbReference type="GO" id="GO:0030488">
    <property type="term" value="P:tRNA methylation"/>
    <property type="evidence" value="ECO:0007669"/>
    <property type="project" value="InterPro"/>
</dbReference>
<comment type="similarity">
    <text evidence="1">Belongs to the methyltransferase TRM13 family.</text>
</comment>
<dbReference type="EC" id="2.1.1.225" evidence="1"/>
<keyword evidence="1" id="KW-0862">Zinc</keyword>
<dbReference type="InterPro" id="IPR039044">
    <property type="entry name" value="Trm13"/>
</dbReference>
<dbReference type="Proteomes" id="UP000594261">
    <property type="component" value="Chromosome 4"/>
</dbReference>
<protein>
    <recommendedName>
        <fullName evidence="1">tRNA:m(4)X modification enzyme TRM13</fullName>
        <ecNumber evidence="1">2.1.1.225</ecNumber>
    </recommendedName>
</protein>
<reference evidence="2 3" key="1">
    <citation type="journal article" date="2016" name="G3 (Bethesda)">
        <title>First Draft Assembly and Annotation of the Genome of a California Endemic Oak Quercus lobata Nee (Fagaceae).</title>
        <authorList>
            <person name="Sork V.L."/>
            <person name="Fitz-Gibbon S.T."/>
            <person name="Puiu D."/>
            <person name="Crepeau M."/>
            <person name="Gugger P.F."/>
            <person name="Sherman R."/>
            <person name="Stevens K."/>
            <person name="Langley C.H."/>
            <person name="Pellegrini M."/>
            <person name="Salzberg S.L."/>
        </authorList>
    </citation>
    <scope>NUCLEOTIDE SEQUENCE [LARGE SCALE GENOMIC DNA]</scope>
    <source>
        <strain evidence="2 3">cv. SW786</strain>
    </source>
</reference>
<comment type="catalytic activity">
    <reaction evidence="1">
        <text>adenosine(4) in tRNA(His) + S-adenosyl-L-methionine = 2'-O-methyladenosine(4) in tRNA(His) + S-adenosyl-L-homocysteine + H(+)</text>
        <dbReference type="Rhea" id="RHEA:43196"/>
        <dbReference type="Rhea" id="RHEA-COMP:10401"/>
        <dbReference type="Rhea" id="RHEA-COMP:10402"/>
        <dbReference type="ChEBI" id="CHEBI:15378"/>
        <dbReference type="ChEBI" id="CHEBI:57856"/>
        <dbReference type="ChEBI" id="CHEBI:59789"/>
        <dbReference type="ChEBI" id="CHEBI:74411"/>
        <dbReference type="ChEBI" id="CHEBI:74477"/>
        <dbReference type="EC" id="2.1.1.225"/>
    </reaction>
</comment>
<keyword evidence="1" id="KW-0863">Zinc-finger</keyword>
<comment type="catalytic activity">
    <reaction evidence="1">
        <text>cytidine(4) in tRNA(Gly)(GCC) + S-adenosyl-L-methionine = 2'-O-methylcytidine(4) in tRNA(Gly)(GCC) + S-adenosyl-L-homocysteine + H(+)</text>
        <dbReference type="Rhea" id="RHEA:43192"/>
        <dbReference type="Rhea" id="RHEA-COMP:10399"/>
        <dbReference type="Rhea" id="RHEA-COMP:10400"/>
        <dbReference type="ChEBI" id="CHEBI:15378"/>
        <dbReference type="ChEBI" id="CHEBI:57856"/>
        <dbReference type="ChEBI" id="CHEBI:59789"/>
        <dbReference type="ChEBI" id="CHEBI:74495"/>
        <dbReference type="ChEBI" id="CHEBI:82748"/>
        <dbReference type="EC" id="2.1.1.225"/>
    </reaction>
</comment>
<keyword evidence="1" id="KW-0808">Transferase</keyword>
<evidence type="ECO:0000313" key="3">
    <source>
        <dbReference type="Proteomes" id="UP000594261"/>
    </source>
</evidence>
<dbReference type="EnsemblPlants" id="QL04p085746:mrna">
    <property type="protein sequence ID" value="QL04p085746:mrna"/>
    <property type="gene ID" value="QL04p085746"/>
</dbReference>
<accession>A0A7N2LJR7</accession>
<sequence>MASGFHAHLTLLKNLDWHVKRCPLLKQVQSLTLLPFYQKGINAGRDNDDQEEEEKVEDLAAIKKPGSESLNDISSEMKRRVVYGMSVPDFCKLIGKFEAVHGLICKDIRDSYKCQKLAMYG</sequence>
<keyword evidence="3" id="KW-1185">Reference proteome</keyword>
<evidence type="ECO:0000256" key="1">
    <source>
        <dbReference type="RuleBase" id="RU367103"/>
    </source>
</evidence>
<keyword evidence="1" id="KW-0819">tRNA processing</keyword>
<dbReference type="PANTHER" id="PTHR12998">
    <property type="entry name" value="TRNA:M(4)X MODIFICATION ENZYME TRM13 HOMOLOG"/>
    <property type="match status" value="1"/>
</dbReference>
<dbReference type="GO" id="GO:0008270">
    <property type="term" value="F:zinc ion binding"/>
    <property type="evidence" value="ECO:0007669"/>
    <property type="project" value="UniProtKB-KW"/>
</dbReference>
<reference evidence="2" key="2">
    <citation type="submission" date="2021-01" db="UniProtKB">
        <authorList>
            <consortium name="EnsemblPlants"/>
        </authorList>
    </citation>
    <scope>IDENTIFICATION</scope>
</reference>
<keyword evidence="1" id="KW-0949">S-adenosyl-L-methionine</keyword>
<keyword evidence="1" id="KW-0489">Methyltransferase</keyword>
<organism evidence="2 3">
    <name type="scientific">Quercus lobata</name>
    <name type="common">Valley oak</name>
    <dbReference type="NCBI Taxonomy" id="97700"/>
    <lineage>
        <taxon>Eukaryota</taxon>
        <taxon>Viridiplantae</taxon>
        <taxon>Streptophyta</taxon>
        <taxon>Embryophyta</taxon>
        <taxon>Tracheophyta</taxon>
        <taxon>Spermatophyta</taxon>
        <taxon>Magnoliopsida</taxon>
        <taxon>eudicotyledons</taxon>
        <taxon>Gunneridae</taxon>
        <taxon>Pentapetalae</taxon>
        <taxon>rosids</taxon>
        <taxon>fabids</taxon>
        <taxon>Fagales</taxon>
        <taxon>Fagaceae</taxon>
        <taxon>Quercus</taxon>
    </lineage>
</organism>
<dbReference type="GO" id="GO:0106050">
    <property type="term" value="F:tRNA 2'-O-methyltransferase activity"/>
    <property type="evidence" value="ECO:0007669"/>
    <property type="project" value="UniProtKB-UniRule"/>
</dbReference>
<keyword evidence="1" id="KW-0479">Metal-binding</keyword>
<dbReference type="InParanoid" id="A0A7N2LJR7"/>
<dbReference type="EMBL" id="LRBV02000004">
    <property type="status" value="NOT_ANNOTATED_CDS"/>
    <property type="molecule type" value="Genomic_DNA"/>
</dbReference>
<comment type="function">
    <text evidence="1">tRNA methylase which 2'-O-methylates cytidine(4) in tRNA(Pro) and tRNA(Gly)(GCC), and adenosine(4) in tRNA(His).</text>
</comment>
<dbReference type="Gramene" id="QL04p085746:mrna">
    <property type="protein sequence ID" value="QL04p085746:mrna"/>
    <property type="gene ID" value="QL04p085746"/>
</dbReference>
<dbReference type="AlphaFoldDB" id="A0A7N2LJR7"/>